<feature type="chain" id="PRO_5039250254" evidence="2">
    <location>
        <begin position="20"/>
        <end position="476"/>
    </location>
</feature>
<dbReference type="InterPro" id="IPR013783">
    <property type="entry name" value="Ig-like_fold"/>
</dbReference>
<reference evidence="4" key="1">
    <citation type="submission" date="2020-10" db="EMBL/GenBank/DDBJ databases">
        <authorList>
            <person name="Gilroy R."/>
        </authorList>
    </citation>
    <scope>NUCLEOTIDE SEQUENCE</scope>
    <source>
        <strain evidence="4">20514</strain>
    </source>
</reference>
<evidence type="ECO:0000259" key="3">
    <source>
        <dbReference type="Pfam" id="PF03629"/>
    </source>
</evidence>
<organism evidence="4 5">
    <name type="scientific">Candidatus Cryptobacteroides merdigallinarum</name>
    <dbReference type="NCBI Taxonomy" id="2840770"/>
    <lineage>
        <taxon>Bacteria</taxon>
        <taxon>Pseudomonadati</taxon>
        <taxon>Bacteroidota</taxon>
        <taxon>Bacteroidia</taxon>
        <taxon>Bacteroidales</taxon>
        <taxon>Candidatus Cryptobacteroides</taxon>
    </lineage>
</organism>
<feature type="signal peptide" evidence="2">
    <location>
        <begin position="1"/>
        <end position="19"/>
    </location>
</feature>
<dbReference type="SUPFAM" id="SSF52266">
    <property type="entry name" value="SGNH hydrolase"/>
    <property type="match status" value="1"/>
</dbReference>
<dbReference type="Gene3D" id="2.60.40.10">
    <property type="entry name" value="Immunoglobulins"/>
    <property type="match status" value="1"/>
</dbReference>
<evidence type="ECO:0000256" key="2">
    <source>
        <dbReference type="SAM" id="SignalP"/>
    </source>
</evidence>
<name>A0A9D9HEV7_9BACT</name>
<protein>
    <submittedName>
        <fullName evidence="4">Sialate O-acetylesterase</fullName>
    </submittedName>
</protein>
<reference evidence="4" key="2">
    <citation type="journal article" date="2021" name="PeerJ">
        <title>Extensive microbial diversity within the chicken gut microbiome revealed by metagenomics and culture.</title>
        <authorList>
            <person name="Gilroy R."/>
            <person name="Ravi A."/>
            <person name="Getino M."/>
            <person name="Pursley I."/>
            <person name="Horton D.L."/>
            <person name="Alikhan N.F."/>
            <person name="Baker D."/>
            <person name="Gharbi K."/>
            <person name="Hall N."/>
            <person name="Watson M."/>
            <person name="Adriaenssens E.M."/>
            <person name="Foster-Nyarko E."/>
            <person name="Jarju S."/>
            <person name="Secka A."/>
            <person name="Antonio M."/>
            <person name="Oren A."/>
            <person name="Chaudhuri R.R."/>
            <person name="La Ragione R."/>
            <person name="Hildebrand F."/>
            <person name="Pallen M.J."/>
        </authorList>
    </citation>
    <scope>NUCLEOTIDE SEQUENCE</scope>
    <source>
        <strain evidence="4">20514</strain>
    </source>
</reference>
<dbReference type="InterPro" id="IPR036514">
    <property type="entry name" value="SGNH_hydro_sf"/>
</dbReference>
<evidence type="ECO:0000313" key="4">
    <source>
        <dbReference type="EMBL" id="MBO8448274.1"/>
    </source>
</evidence>
<dbReference type="GO" id="GO:0005975">
    <property type="term" value="P:carbohydrate metabolic process"/>
    <property type="evidence" value="ECO:0007669"/>
    <property type="project" value="TreeGrafter"/>
</dbReference>
<dbReference type="InterPro" id="IPR005181">
    <property type="entry name" value="SASA"/>
</dbReference>
<evidence type="ECO:0000256" key="1">
    <source>
        <dbReference type="ARBA" id="ARBA00022801"/>
    </source>
</evidence>
<feature type="domain" description="Sialate O-acetylesterase" evidence="3">
    <location>
        <begin position="105"/>
        <end position="348"/>
    </location>
</feature>
<evidence type="ECO:0000313" key="5">
    <source>
        <dbReference type="Proteomes" id="UP000810252"/>
    </source>
</evidence>
<dbReference type="InterPro" id="IPR039329">
    <property type="entry name" value="SIAE"/>
</dbReference>
<keyword evidence="2" id="KW-0732">Signal</keyword>
<dbReference type="PANTHER" id="PTHR22901:SF0">
    <property type="entry name" value="SIALATE O-ACETYLESTERASE"/>
    <property type="match status" value="1"/>
</dbReference>
<proteinExistence type="predicted"/>
<dbReference type="PANTHER" id="PTHR22901">
    <property type="entry name" value="SIALATE O-ACETYLESTERASE"/>
    <property type="match status" value="1"/>
</dbReference>
<sequence>MKALLLCLLLAGTFTDLDAGILLPSVFSDNMVLQQNSDVAFWGKADPGDKIEISASWTSEKAVTKAGKDGSWSVKVGTAAAGGPYTIAITAGKDRVDIKNVLLGEVWICSGQSNMEMQMKGFAGQPVDNSADYICSARPETPIRSCNLKRVKSLEEEFDCPATWYEHTPEGVSEASATAYFFAMRLYKTLRVPVGIINVSWGGTPIEAWMDKDVIESEFAGEFDLDSYKTGKFREKNPHKVAGVLYNGMLHTVIPFTAKGFIWYQGCDNKDRFEQYKRLQPAFARMLREQWENEDMPFYFTQIAPYSYGAPQERVAGYMMWAQAQTLDMIPHSGMAATHDAGELDCIHPANKKAVGDRLGYLALVNDYGIKGIDPNPPVFKSVEFDGEKARVKFSVGKMGLSPINMALPGFELAGEDKVFHPATARVVGDKSVIEVTSPEVKAPVAVRYGMRNWSEATLFNCSGIPASPFRSDNWE</sequence>
<dbReference type="GO" id="GO:0001681">
    <property type="term" value="F:sialate O-acetylesterase activity"/>
    <property type="evidence" value="ECO:0007669"/>
    <property type="project" value="InterPro"/>
</dbReference>
<dbReference type="EMBL" id="JADIMQ010000048">
    <property type="protein sequence ID" value="MBO8448274.1"/>
    <property type="molecule type" value="Genomic_DNA"/>
</dbReference>
<comment type="caution">
    <text evidence="4">The sequence shown here is derived from an EMBL/GenBank/DDBJ whole genome shotgun (WGS) entry which is preliminary data.</text>
</comment>
<dbReference type="Gene3D" id="3.40.50.1110">
    <property type="entry name" value="SGNH hydrolase"/>
    <property type="match status" value="1"/>
</dbReference>
<accession>A0A9D9HEV7</accession>
<dbReference type="Proteomes" id="UP000810252">
    <property type="component" value="Unassembled WGS sequence"/>
</dbReference>
<keyword evidence="1" id="KW-0378">Hydrolase</keyword>
<dbReference type="Pfam" id="PF03629">
    <property type="entry name" value="SASA"/>
    <property type="match status" value="1"/>
</dbReference>
<dbReference type="AlphaFoldDB" id="A0A9D9HEV7"/>
<gene>
    <name evidence="4" type="ORF">IAC29_03255</name>
</gene>